<keyword evidence="5 12" id="KW-0853">WD repeat</keyword>
<evidence type="ECO:0000256" key="3">
    <source>
        <dbReference type="ARBA" id="ARBA00022490"/>
    </source>
</evidence>
<dbReference type="InterPro" id="IPR015505">
    <property type="entry name" value="Coronin"/>
</dbReference>
<feature type="region of interest" description="Disordered" evidence="15">
    <location>
        <begin position="1"/>
        <end position="136"/>
    </location>
</feature>
<evidence type="ECO:0000259" key="16">
    <source>
        <dbReference type="SMART" id="SM01166"/>
    </source>
</evidence>
<dbReference type="Proteomes" id="UP000264840">
    <property type="component" value="Unplaced"/>
</dbReference>
<keyword evidence="4" id="KW-0597">Phosphoprotein</keyword>
<dbReference type="PROSITE" id="PS50294">
    <property type="entry name" value="WD_REPEATS_REGION"/>
    <property type="match status" value="2"/>
</dbReference>
<feature type="coiled-coil region" evidence="14">
    <location>
        <begin position="1207"/>
        <end position="1241"/>
    </location>
</feature>
<evidence type="ECO:0000256" key="12">
    <source>
        <dbReference type="PROSITE-ProRule" id="PRU00221"/>
    </source>
</evidence>
<reference evidence="17" key="1">
    <citation type="submission" date="2025-08" db="UniProtKB">
        <authorList>
            <consortium name="Ensembl"/>
        </authorList>
    </citation>
    <scope>IDENTIFICATION</scope>
</reference>
<evidence type="ECO:0000256" key="9">
    <source>
        <dbReference type="ARBA" id="ARBA00023212"/>
    </source>
</evidence>
<evidence type="ECO:0000256" key="14">
    <source>
        <dbReference type="SAM" id="Coils"/>
    </source>
</evidence>
<feature type="compositionally biased region" description="Basic and acidic residues" evidence="15">
    <location>
        <begin position="1"/>
        <end position="10"/>
    </location>
</feature>
<dbReference type="Pfam" id="PF00400">
    <property type="entry name" value="WD40"/>
    <property type="match status" value="3"/>
</dbReference>
<comment type="subcellular location">
    <subcellularLocation>
        <location evidence="1">Cytoplasm</location>
        <location evidence="1">Cytoskeleton</location>
        <location evidence="1">Stress fiber</location>
    </subcellularLocation>
</comment>
<protein>
    <recommendedName>
        <fullName evidence="13">Coronin</fullName>
    </recommendedName>
</protein>
<evidence type="ECO:0000313" key="17">
    <source>
        <dbReference type="Ensembl" id="ENSHBUP00000033027.1"/>
    </source>
</evidence>
<keyword evidence="8" id="KW-0009">Actin-binding</keyword>
<feature type="compositionally biased region" description="Basic and acidic residues" evidence="15">
    <location>
        <begin position="110"/>
        <end position="124"/>
    </location>
</feature>
<dbReference type="Pfam" id="PF16300">
    <property type="entry name" value="WD40_4"/>
    <property type="match status" value="1"/>
</dbReference>
<dbReference type="InterPro" id="IPR036322">
    <property type="entry name" value="WD40_repeat_dom_sf"/>
</dbReference>
<dbReference type="InterPro" id="IPR015048">
    <property type="entry name" value="DUF1899"/>
</dbReference>
<dbReference type="Ensembl" id="ENSHBUT00000026466.1">
    <property type="protein sequence ID" value="ENSHBUP00000033027.1"/>
    <property type="gene ID" value="ENSHBUG00000019716.1"/>
</dbReference>
<dbReference type="SMART" id="SM01166">
    <property type="entry name" value="DUF1899"/>
    <property type="match status" value="1"/>
</dbReference>
<dbReference type="PANTHER" id="PTHR10856:SF24">
    <property type="entry name" value="CORONIN-1B"/>
    <property type="match status" value="1"/>
</dbReference>
<dbReference type="SMART" id="SM00320">
    <property type="entry name" value="WD40"/>
    <property type="match status" value="3"/>
</dbReference>
<feature type="repeat" description="WD" evidence="12">
    <location>
        <begin position="944"/>
        <end position="985"/>
    </location>
</feature>
<dbReference type="PROSITE" id="PS00678">
    <property type="entry name" value="WD_REPEATS_1"/>
    <property type="match status" value="1"/>
</dbReference>
<dbReference type="Pfam" id="PF08953">
    <property type="entry name" value="DUF1899"/>
    <property type="match status" value="1"/>
</dbReference>
<feature type="compositionally biased region" description="Polar residues" evidence="15">
    <location>
        <begin position="456"/>
        <end position="469"/>
    </location>
</feature>
<feature type="compositionally biased region" description="Basic and acidic residues" evidence="15">
    <location>
        <begin position="674"/>
        <end position="697"/>
    </location>
</feature>
<dbReference type="Gene3D" id="2.130.10.10">
    <property type="entry name" value="YVTN repeat-like/Quinoprotein amine dehydrogenase"/>
    <property type="match status" value="1"/>
</dbReference>
<evidence type="ECO:0000256" key="8">
    <source>
        <dbReference type="ARBA" id="ARBA00023203"/>
    </source>
</evidence>
<feature type="compositionally biased region" description="Basic and acidic residues" evidence="15">
    <location>
        <begin position="217"/>
        <end position="229"/>
    </location>
</feature>
<evidence type="ECO:0000256" key="13">
    <source>
        <dbReference type="RuleBase" id="RU280818"/>
    </source>
</evidence>
<dbReference type="FunFam" id="2.130.10.10:FF:000003">
    <property type="entry name" value="Coronin"/>
    <property type="match status" value="1"/>
</dbReference>
<dbReference type="STRING" id="8153.ENSHBUP00000033027"/>
<dbReference type="GO" id="GO:0051015">
    <property type="term" value="F:actin filament binding"/>
    <property type="evidence" value="ECO:0007669"/>
    <property type="project" value="TreeGrafter"/>
</dbReference>
<feature type="region of interest" description="Disordered" evidence="15">
    <location>
        <begin position="182"/>
        <end position="234"/>
    </location>
</feature>
<dbReference type="InterPro" id="IPR001680">
    <property type="entry name" value="WD40_rpt"/>
</dbReference>
<evidence type="ECO:0000256" key="6">
    <source>
        <dbReference type="ARBA" id="ARBA00022737"/>
    </source>
</evidence>
<accession>A0A3Q2X1W3</accession>
<evidence type="ECO:0000256" key="5">
    <source>
        <dbReference type="ARBA" id="ARBA00022574"/>
    </source>
</evidence>
<proteinExistence type="inferred from homology"/>
<evidence type="ECO:0000256" key="1">
    <source>
        <dbReference type="ARBA" id="ARBA00004529"/>
    </source>
</evidence>
<dbReference type="OMA" id="AYHRDIS"/>
<evidence type="ECO:0000256" key="2">
    <source>
        <dbReference type="ARBA" id="ARBA00009482"/>
    </source>
</evidence>
<comment type="similarity">
    <text evidence="2 13">Belongs to the WD repeat coronin family.</text>
</comment>
<keyword evidence="6 13" id="KW-0677">Repeat</keyword>
<feature type="domain" description="DUF1899" evidence="16">
    <location>
        <begin position="777"/>
        <end position="841"/>
    </location>
</feature>
<keyword evidence="9" id="KW-0206">Cytoskeleton</keyword>
<dbReference type="SUPFAM" id="SSF50978">
    <property type="entry name" value="WD40 repeat-like"/>
    <property type="match status" value="1"/>
</dbReference>
<dbReference type="GO" id="GO:0016477">
    <property type="term" value="P:cell migration"/>
    <property type="evidence" value="ECO:0007669"/>
    <property type="project" value="TreeGrafter"/>
</dbReference>
<dbReference type="GeneTree" id="ENSGT00940000156488"/>
<sequence>MGQKLERLSEKDEDSLDNSDCSEQTGDTQQTEVAEQDEGKQQDDGSFVTPWGIGEISGISGSSLATGKAWEHTVTSPWTDPQSGQPIRPLGQKEHPLNTGTEWVGGVSRNTEKSKTVPRAKESRQTFGKKQGSENKAVACAGTTAMEKSASCNPTTEEDFVVLEKDETWTSPERENNIVLRHRINTEKPESLNKRGSKEDTPDICNDDNFVHPSKNTPREKGNEKKSRGNSDTLLMGADTHARTSPTVCFKREMGQRLAEVTGSRCQLKGAGCVGAGAQSETTGSGIAEGEQNLRDHTKEKVSTDIQQEHLSTLNKSKSQDKESHSLGFLAQRQQVDQSYQNRFAGAVYKRAKAGVTGIVSACTKKDDSQAVGKAANSITLLLQDNPPFTVEECDLIPSPPLPENGGCDGKIQVASLKKESELVCFSAVITPPPLAHVMPNRDTTMVKQLDTNAVSSTMAPDATSNKGESVTKEKPKIKGPPPPVPKKPKNPFIKLKTAQLMSTDVQRRGKEHLRSEERVKRRHTFHFNRDLPCSTLANQDMCLLWDEKGTYTVPANIRRLSADLSPWDHLSLRHMDDRYGDMIDFEYCVRMASLSPEEETQNLDMWQKRVFPERRTRSKWSPPPYAQKPSNPFETLPKPEVTAENEGERPNPASSGKKEIDPEVQPETVHTQVSDHNHVNYAYHRDISDRSTERDAGNGSEIGSYKPVAKIIREANQMQRHQAGRGPEGSKAPVRVSEQSPSIKVSQMKNAFDVPKKSKERPAEVQQSPKKDMMRRVVRQSKFRHVFGQAVRNDQCYDDIRVSRVTWDSSFCAVNPKFVAIIIEASGGGAFLVLPLQKTGRIDKAYPTVCGHTGPVLDIEWCPHNDHVIASSSEDCTVMVWQIPENGLESPLSEPVVVLEGHSKRVGIVSWHPTARNVLLSAGCDNQIIIWNVGTGEAMINLEDMHPDVIFSVSWSRNGSLLCTACKDKKVRVIDPRKKKIVAEKDKAHEGARPMRAIFLADGNIFTTGFSRMSERQLALWKADSMDEPICVQEMDTSNGVLLPFYDPDTNIVYLCGKGDSSIRYFEITDEAPFVHYLNTFSTKEPQRGMGYMPKRGLDVNKCEIARFYKLHERKCEPIIMTVPRKSDLFQDDLYPDTAGPDPSLEAEEWFAGKNGGPILISLKDGYVSTKNRDLKVVKTNVLESKPATKVENVPTVQKHASPQSSVKMEDKLEEVLREFKSLRDRVILQDRRIARLEEQVAKVAM</sequence>
<dbReference type="GO" id="GO:0007015">
    <property type="term" value="P:actin filament organization"/>
    <property type="evidence" value="ECO:0007669"/>
    <property type="project" value="TreeGrafter"/>
</dbReference>
<feature type="repeat" description="WD" evidence="12">
    <location>
        <begin position="900"/>
        <end position="942"/>
    </location>
</feature>
<keyword evidence="7 14" id="KW-0175">Coiled coil</keyword>
<evidence type="ECO:0000313" key="18">
    <source>
        <dbReference type="Proteomes" id="UP000264840"/>
    </source>
</evidence>
<feature type="compositionally biased region" description="Polar residues" evidence="15">
    <location>
        <begin position="73"/>
        <end position="85"/>
    </location>
</feature>
<dbReference type="InterPro" id="IPR015943">
    <property type="entry name" value="WD40/YVTN_repeat-like_dom_sf"/>
</dbReference>
<name>A0A3Q2X1W3_HAPBU</name>
<dbReference type="AlphaFoldDB" id="A0A3Q2X1W3"/>
<feature type="compositionally biased region" description="Polar residues" evidence="15">
    <location>
        <begin position="738"/>
        <end position="750"/>
    </location>
</feature>
<keyword evidence="18" id="KW-1185">Reference proteome</keyword>
<evidence type="ECO:0000256" key="7">
    <source>
        <dbReference type="ARBA" id="ARBA00023054"/>
    </source>
</evidence>
<dbReference type="GO" id="GO:0001725">
    <property type="term" value="C:stress fiber"/>
    <property type="evidence" value="ECO:0007669"/>
    <property type="project" value="UniProtKB-SubCell"/>
</dbReference>
<evidence type="ECO:0000256" key="15">
    <source>
        <dbReference type="SAM" id="MobiDB-lite"/>
    </source>
</evidence>
<feature type="repeat" description="WD" evidence="12">
    <location>
        <begin position="850"/>
        <end position="884"/>
    </location>
</feature>
<comment type="subunit">
    <text evidence="11">Forms homooligomers, but does not form complexes with the other coronins. Interacts with Arp2/3 complex components, including ACTR2, ARPC1B and ARPC2. Binds actin.</text>
</comment>
<dbReference type="PANTHER" id="PTHR10856">
    <property type="entry name" value="CORONIN"/>
    <property type="match status" value="1"/>
</dbReference>
<feature type="region of interest" description="Disordered" evidence="15">
    <location>
        <begin position="616"/>
        <end position="774"/>
    </location>
</feature>
<organism evidence="17 18">
    <name type="scientific">Haplochromis burtoni</name>
    <name type="common">Burton's mouthbrooder</name>
    <name type="synonym">Chromis burtoni</name>
    <dbReference type="NCBI Taxonomy" id="8153"/>
    <lineage>
        <taxon>Eukaryota</taxon>
        <taxon>Metazoa</taxon>
        <taxon>Chordata</taxon>
        <taxon>Craniata</taxon>
        <taxon>Vertebrata</taxon>
        <taxon>Euteleostomi</taxon>
        <taxon>Actinopterygii</taxon>
        <taxon>Neopterygii</taxon>
        <taxon>Teleostei</taxon>
        <taxon>Neoteleostei</taxon>
        <taxon>Acanthomorphata</taxon>
        <taxon>Ovalentaria</taxon>
        <taxon>Cichlomorphae</taxon>
        <taxon>Cichliformes</taxon>
        <taxon>Cichlidae</taxon>
        <taxon>African cichlids</taxon>
        <taxon>Pseudocrenilabrinae</taxon>
        <taxon>Haplochromini</taxon>
        <taxon>Haplochromis</taxon>
    </lineage>
</organism>
<reference evidence="17" key="2">
    <citation type="submission" date="2025-09" db="UniProtKB">
        <authorList>
            <consortium name="Ensembl"/>
        </authorList>
    </citation>
    <scope>IDENTIFICATION</scope>
</reference>
<evidence type="ECO:0000256" key="11">
    <source>
        <dbReference type="ARBA" id="ARBA00046901"/>
    </source>
</evidence>
<feature type="compositionally biased region" description="Basic and acidic residues" evidence="15">
    <location>
        <begin position="184"/>
        <end position="201"/>
    </location>
</feature>
<feature type="region of interest" description="Disordered" evidence="15">
    <location>
        <begin position="456"/>
        <end position="491"/>
    </location>
</feature>
<feature type="compositionally biased region" description="Polar residues" evidence="15">
    <location>
        <begin position="18"/>
        <end position="33"/>
    </location>
</feature>
<feature type="compositionally biased region" description="Basic and acidic residues" evidence="15">
    <location>
        <begin position="755"/>
        <end position="774"/>
    </location>
</feature>
<comment type="function">
    <text evidence="10">Regulates leading edge dynamics and cell motility in fibroblasts. May be involved in cytokinesis and signal transduction.</text>
</comment>
<dbReference type="PROSITE" id="PS50082">
    <property type="entry name" value="WD_REPEATS_2"/>
    <property type="match status" value="3"/>
</dbReference>
<feature type="compositionally biased region" description="Low complexity" evidence="15">
    <location>
        <begin position="52"/>
        <end position="63"/>
    </location>
</feature>
<evidence type="ECO:0000256" key="10">
    <source>
        <dbReference type="ARBA" id="ARBA00024891"/>
    </source>
</evidence>
<evidence type="ECO:0000256" key="4">
    <source>
        <dbReference type="ARBA" id="ARBA00022553"/>
    </source>
</evidence>
<dbReference type="InterPro" id="IPR019775">
    <property type="entry name" value="WD40_repeat_CS"/>
</dbReference>
<dbReference type="SMART" id="SM01167">
    <property type="entry name" value="DUF1900"/>
    <property type="match status" value="1"/>
</dbReference>
<keyword evidence="3" id="KW-0963">Cytoplasm</keyword>